<accession>A0A1Y2EQG0</accession>
<name>A0A1Y2EQG0_9FUNG</name>
<evidence type="ECO:0000313" key="2">
    <source>
        <dbReference type="Proteomes" id="UP000193920"/>
    </source>
</evidence>
<reference evidence="1 2" key="1">
    <citation type="submission" date="2016-08" db="EMBL/GenBank/DDBJ databases">
        <title>A Parts List for Fungal Cellulosomes Revealed by Comparative Genomics.</title>
        <authorList>
            <consortium name="DOE Joint Genome Institute"/>
            <person name="Haitjema C.H."/>
            <person name="Gilmore S.P."/>
            <person name="Henske J.K."/>
            <person name="Solomon K.V."/>
            <person name="De Groot R."/>
            <person name="Kuo A."/>
            <person name="Mondo S.J."/>
            <person name="Salamov A.A."/>
            <person name="Labutti K."/>
            <person name="Zhao Z."/>
            <person name="Chiniquy J."/>
            <person name="Barry K."/>
            <person name="Brewer H.M."/>
            <person name="Purvine S.O."/>
            <person name="Wright A.T."/>
            <person name="Boxma B."/>
            <person name="Van Alen T."/>
            <person name="Hackstein J.H."/>
            <person name="Baker S.E."/>
            <person name="Grigoriev I.V."/>
            <person name="O'Malley M.A."/>
        </authorList>
    </citation>
    <scope>NUCLEOTIDE SEQUENCE [LARGE SCALE GENOMIC DNA]</scope>
    <source>
        <strain evidence="1 2">G1</strain>
    </source>
</reference>
<keyword evidence="2" id="KW-1185">Reference proteome</keyword>
<gene>
    <name evidence="1" type="ORF">LY90DRAFT_699512</name>
</gene>
<proteinExistence type="predicted"/>
<dbReference type="EMBL" id="MCOG01000032">
    <property type="protein sequence ID" value="ORY73762.1"/>
    <property type="molecule type" value="Genomic_DNA"/>
</dbReference>
<organism evidence="1 2">
    <name type="scientific">Neocallimastix californiae</name>
    <dbReference type="NCBI Taxonomy" id="1754190"/>
    <lineage>
        <taxon>Eukaryota</taxon>
        <taxon>Fungi</taxon>
        <taxon>Fungi incertae sedis</taxon>
        <taxon>Chytridiomycota</taxon>
        <taxon>Chytridiomycota incertae sedis</taxon>
        <taxon>Neocallimastigomycetes</taxon>
        <taxon>Neocallimastigales</taxon>
        <taxon>Neocallimastigaceae</taxon>
        <taxon>Neocallimastix</taxon>
    </lineage>
</organism>
<evidence type="ECO:0000313" key="1">
    <source>
        <dbReference type="EMBL" id="ORY73762.1"/>
    </source>
</evidence>
<dbReference type="AlphaFoldDB" id="A0A1Y2EQG0"/>
<sequence>MRNRIRLAVSVVFVLVFTGSMFILRKEKASDHLMERGINENQMEYIKELFKYGDDEDDITNNFKEGESYKEAIFDNAEPIINKDISDEFPYSIPDEEEIKIKLTKEYRRKEREKRLKF</sequence>
<dbReference type="Proteomes" id="UP000193920">
    <property type="component" value="Unassembled WGS sequence"/>
</dbReference>
<protein>
    <submittedName>
        <fullName evidence="1">Uncharacterized protein</fullName>
    </submittedName>
</protein>
<comment type="caution">
    <text evidence="1">The sequence shown here is derived from an EMBL/GenBank/DDBJ whole genome shotgun (WGS) entry which is preliminary data.</text>
</comment>